<organism evidence="2 3">
    <name type="scientific">Deinococcus gobiensis (strain DSM 21396 / JCM 16679 / CGMCC 1.7299 / I-0)</name>
    <dbReference type="NCBI Taxonomy" id="745776"/>
    <lineage>
        <taxon>Bacteria</taxon>
        <taxon>Thermotogati</taxon>
        <taxon>Deinococcota</taxon>
        <taxon>Deinococci</taxon>
        <taxon>Deinococcales</taxon>
        <taxon>Deinococcaceae</taxon>
        <taxon>Deinococcus</taxon>
    </lineage>
</organism>
<dbReference type="HOGENOM" id="CLU_3024618_0_0_0"/>
<gene>
    <name evidence="2" type="ordered locus">DGo_PA0244</name>
</gene>
<name>H8H078_DEIGI</name>
<feature type="region of interest" description="Disordered" evidence="1">
    <location>
        <begin position="27"/>
        <end position="55"/>
    </location>
</feature>
<dbReference type="EMBL" id="CP002192">
    <property type="protein sequence ID" value="AFD27130.1"/>
    <property type="molecule type" value="Genomic_DNA"/>
</dbReference>
<feature type="compositionally biased region" description="Polar residues" evidence="1">
    <location>
        <begin position="29"/>
        <end position="44"/>
    </location>
</feature>
<dbReference type="KEGG" id="dgo:DGo_PA0244"/>
<keyword evidence="2" id="KW-0614">Plasmid</keyword>
<evidence type="ECO:0000313" key="2">
    <source>
        <dbReference type="EMBL" id="AFD27130.1"/>
    </source>
</evidence>
<geneLocation type="plasmid" evidence="2 3">
    <name>P1</name>
</geneLocation>
<dbReference type="AlphaFoldDB" id="H8H078"/>
<evidence type="ECO:0000256" key="1">
    <source>
        <dbReference type="SAM" id="MobiDB-lite"/>
    </source>
</evidence>
<reference evidence="2 3" key="1">
    <citation type="journal article" date="2012" name="PLoS ONE">
        <title>Genome sequence and transcriptome analysis of the radioresistant bacterium Deinococcus gobiensis: insights into the extreme environmental adaptations.</title>
        <authorList>
            <person name="Yuan M."/>
            <person name="Chen M."/>
            <person name="Zhang W."/>
            <person name="Lu W."/>
            <person name="Wang J."/>
            <person name="Yang M."/>
            <person name="Zhao P."/>
            <person name="Tang R."/>
            <person name="Li X."/>
            <person name="Hao Y."/>
            <person name="Zhou Z."/>
            <person name="Zhan Y."/>
            <person name="Yu H."/>
            <person name="Teng C."/>
            <person name="Yan Y."/>
            <person name="Ping S."/>
            <person name="Wang Y."/>
            <person name="Lin M."/>
        </authorList>
    </citation>
    <scope>NUCLEOTIDE SEQUENCE [LARGE SCALE GENOMIC DNA]</scope>
    <source>
        <strain evidence="3">DSM 21396 / JCM 16679 / CGMCC 1.7299 / I-0</strain>
        <plasmid evidence="2">P1</plasmid>
    </source>
</reference>
<proteinExistence type="predicted"/>
<protein>
    <submittedName>
        <fullName evidence="2">Uncharacterized protein</fullName>
    </submittedName>
</protein>
<accession>H8H078</accession>
<sequence>MEPERANGIGPINRALSALGVIAAPGKMSLTQSNSEDTGESQLGRTRHRRSKLVI</sequence>
<feature type="compositionally biased region" description="Basic residues" evidence="1">
    <location>
        <begin position="45"/>
        <end position="55"/>
    </location>
</feature>
<evidence type="ECO:0000313" key="3">
    <source>
        <dbReference type="Proteomes" id="UP000007575"/>
    </source>
</evidence>
<keyword evidence="3" id="KW-1185">Reference proteome</keyword>
<dbReference type="Proteomes" id="UP000007575">
    <property type="component" value="Plasmid P1"/>
</dbReference>